<accession>A0A6J5Q0L2</accession>
<keyword evidence="1" id="KW-1133">Transmembrane helix</keyword>
<name>A0A6J5Q0L2_9CAUD</name>
<proteinExistence type="predicted"/>
<dbReference type="EMBL" id="LR796898">
    <property type="protein sequence ID" value="CAB4173104.1"/>
    <property type="molecule type" value="Genomic_DNA"/>
</dbReference>
<keyword evidence="1" id="KW-0472">Membrane</keyword>
<protein>
    <submittedName>
        <fullName evidence="2">Uncharacterized protein</fullName>
    </submittedName>
</protein>
<feature type="transmembrane region" description="Helical" evidence="1">
    <location>
        <begin position="31"/>
        <end position="50"/>
    </location>
</feature>
<evidence type="ECO:0000313" key="3">
    <source>
        <dbReference type="EMBL" id="CAB4202838.1"/>
    </source>
</evidence>
<feature type="transmembrane region" description="Helical" evidence="1">
    <location>
        <begin position="7"/>
        <end position="25"/>
    </location>
</feature>
<dbReference type="EMBL" id="LR797315">
    <property type="protein sequence ID" value="CAB4202838.1"/>
    <property type="molecule type" value="Genomic_DNA"/>
</dbReference>
<gene>
    <name evidence="3" type="ORF">UFOVP1373_44</name>
    <name evidence="2" type="ORF">UFOVP941_49</name>
</gene>
<keyword evidence="1" id="KW-0812">Transmembrane</keyword>
<feature type="transmembrane region" description="Helical" evidence="1">
    <location>
        <begin position="92"/>
        <end position="112"/>
    </location>
</feature>
<evidence type="ECO:0000313" key="2">
    <source>
        <dbReference type="EMBL" id="CAB4173104.1"/>
    </source>
</evidence>
<evidence type="ECO:0000256" key="1">
    <source>
        <dbReference type="SAM" id="Phobius"/>
    </source>
</evidence>
<feature type="transmembrane region" description="Helical" evidence="1">
    <location>
        <begin position="62"/>
        <end position="80"/>
    </location>
</feature>
<sequence length="115" mass="12373">MKTQGKSIIVQIAMIILIVLGSFGNLFGSEVMIWTGMVGAGITLIVKTFFPSGVLVKGWDILLWATNIGMIIIQITNMVADVTWVSPAVINVMQVAINMIILIIGNVNTGILKSK</sequence>
<organism evidence="2">
    <name type="scientific">uncultured Caudovirales phage</name>
    <dbReference type="NCBI Taxonomy" id="2100421"/>
    <lineage>
        <taxon>Viruses</taxon>
        <taxon>Duplodnaviria</taxon>
        <taxon>Heunggongvirae</taxon>
        <taxon>Uroviricota</taxon>
        <taxon>Caudoviricetes</taxon>
        <taxon>Peduoviridae</taxon>
        <taxon>Maltschvirus</taxon>
        <taxon>Maltschvirus maltsch</taxon>
    </lineage>
</organism>
<reference evidence="2" key="1">
    <citation type="submission" date="2020-05" db="EMBL/GenBank/DDBJ databases">
        <authorList>
            <person name="Chiriac C."/>
            <person name="Salcher M."/>
            <person name="Ghai R."/>
            <person name="Kavagutti S V."/>
        </authorList>
    </citation>
    <scope>NUCLEOTIDE SEQUENCE</scope>
</reference>